<dbReference type="Proteomes" id="UP000253314">
    <property type="component" value="Unassembled WGS sequence"/>
</dbReference>
<keyword evidence="1" id="KW-1133">Transmembrane helix</keyword>
<sequence length="162" mass="18035">MLEQFAALCLGVHIFAGFLSLIIGLFSMVAPKRKGKHTMAGKLYHGLVLIVCVTAVIMAILHWDVSSYLFYIALFSYAFAFYGYNAGKRKYKGWLSHHISGMLGSYIAMVTALLVVNQENIPLLNELPSLFVWFFPTIIGSPIIAFVTRKTLKVSPKTSVKL</sequence>
<feature type="transmembrane region" description="Helical" evidence="1">
    <location>
        <begin position="130"/>
        <end position="148"/>
    </location>
</feature>
<keyword evidence="1" id="KW-0472">Membrane</keyword>
<protein>
    <submittedName>
        <fullName evidence="2">DUF2306 domain-containing protein</fullName>
    </submittedName>
</protein>
<feature type="transmembrane region" description="Helical" evidence="1">
    <location>
        <begin position="68"/>
        <end position="87"/>
    </location>
</feature>
<evidence type="ECO:0000313" key="3">
    <source>
        <dbReference type="Proteomes" id="UP000253314"/>
    </source>
</evidence>
<dbReference type="RefSeq" id="WP_113804372.1">
    <property type="nucleotide sequence ID" value="NZ_QOCW01000002.1"/>
</dbReference>
<feature type="transmembrane region" description="Helical" evidence="1">
    <location>
        <begin position="43"/>
        <end position="62"/>
    </location>
</feature>
<comment type="caution">
    <text evidence="2">The sequence shown here is derived from an EMBL/GenBank/DDBJ whole genome shotgun (WGS) entry which is preliminary data.</text>
</comment>
<dbReference type="OrthoDB" id="2453961at2"/>
<accession>A0A366Y3D9</accession>
<dbReference type="AlphaFoldDB" id="A0A366Y3D9"/>
<gene>
    <name evidence="2" type="ORF">DS031_02525</name>
</gene>
<keyword evidence="1" id="KW-0812">Transmembrane</keyword>
<feature type="transmembrane region" description="Helical" evidence="1">
    <location>
        <begin position="12"/>
        <end position="31"/>
    </location>
</feature>
<feature type="transmembrane region" description="Helical" evidence="1">
    <location>
        <begin position="99"/>
        <end position="118"/>
    </location>
</feature>
<organism evidence="2 3">
    <name type="scientific">Bacillus taeanensis</name>
    <dbReference type="NCBI Taxonomy" id="273032"/>
    <lineage>
        <taxon>Bacteria</taxon>
        <taxon>Bacillati</taxon>
        <taxon>Bacillota</taxon>
        <taxon>Bacilli</taxon>
        <taxon>Bacillales</taxon>
        <taxon>Bacillaceae</taxon>
        <taxon>Bacillus</taxon>
    </lineage>
</organism>
<proteinExistence type="predicted"/>
<dbReference type="Pfam" id="PF10067">
    <property type="entry name" value="DUF2306"/>
    <property type="match status" value="1"/>
</dbReference>
<keyword evidence="3" id="KW-1185">Reference proteome</keyword>
<dbReference type="InterPro" id="IPR018750">
    <property type="entry name" value="DUF2306_membrane"/>
</dbReference>
<evidence type="ECO:0000256" key="1">
    <source>
        <dbReference type="SAM" id="Phobius"/>
    </source>
</evidence>
<name>A0A366Y3D9_9BACI</name>
<evidence type="ECO:0000313" key="2">
    <source>
        <dbReference type="EMBL" id="RBW70894.1"/>
    </source>
</evidence>
<reference evidence="2 3" key="1">
    <citation type="submission" date="2018-07" db="EMBL/GenBank/DDBJ databases">
        <title>Lottiidibacillus patelloidae gen. nov., sp. nov., isolated from the intestinal tract of a marine limpet and the reclassification of B. taeanensis BH030017T, B. algicola KMM 3737T and B. hwajinpoensis SW-72T as genus Lottiidibacillus.</title>
        <authorList>
            <person name="Liu R."/>
            <person name="Huang Z."/>
        </authorList>
    </citation>
    <scope>NUCLEOTIDE SEQUENCE [LARGE SCALE GENOMIC DNA]</scope>
    <source>
        <strain evidence="2 3">BH030017</strain>
    </source>
</reference>
<dbReference type="EMBL" id="QOCW01000002">
    <property type="protein sequence ID" value="RBW70894.1"/>
    <property type="molecule type" value="Genomic_DNA"/>
</dbReference>